<name>A0ABR7J1Z7_9FLAO</name>
<evidence type="ECO:0000313" key="2">
    <source>
        <dbReference type="EMBL" id="MBC5835947.1"/>
    </source>
</evidence>
<feature type="transmembrane region" description="Helical" evidence="1">
    <location>
        <begin position="166"/>
        <end position="184"/>
    </location>
</feature>
<reference evidence="2 3" key="1">
    <citation type="submission" date="2020-08" db="EMBL/GenBank/DDBJ databases">
        <title>Description of novel Flavobacterium F-408 isolate.</title>
        <authorList>
            <person name="Saticioglu I.B."/>
            <person name="Duman M."/>
            <person name="Altun S."/>
        </authorList>
    </citation>
    <scope>NUCLEOTIDE SEQUENCE [LARGE SCALE GENOMIC DNA]</scope>
    <source>
        <strain evidence="2 3">F-408</strain>
    </source>
</reference>
<comment type="caution">
    <text evidence="2">The sequence shown here is derived from an EMBL/GenBank/DDBJ whole genome shotgun (WGS) entry which is preliminary data.</text>
</comment>
<dbReference type="EMBL" id="JACRUN010000009">
    <property type="protein sequence ID" value="MBC5835947.1"/>
    <property type="molecule type" value="Genomic_DNA"/>
</dbReference>
<dbReference type="Proteomes" id="UP000605990">
    <property type="component" value="Unassembled WGS sequence"/>
</dbReference>
<keyword evidence="3" id="KW-1185">Reference proteome</keyword>
<keyword evidence="1" id="KW-1133">Transmembrane helix</keyword>
<evidence type="ECO:0000256" key="1">
    <source>
        <dbReference type="SAM" id="Phobius"/>
    </source>
</evidence>
<feature type="transmembrane region" description="Helical" evidence="1">
    <location>
        <begin position="196"/>
        <end position="216"/>
    </location>
</feature>
<accession>A0ABR7J1Z7</accession>
<keyword evidence="1" id="KW-0812">Transmembrane</keyword>
<evidence type="ECO:0008006" key="4">
    <source>
        <dbReference type="Google" id="ProtNLM"/>
    </source>
</evidence>
<evidence type="ECO:0000313" key="3">
    <source>
        <dbReference type="Proteomes" id="UP000605990"/>
    </source>
</evidence>
<feature type="transmembrane region" description="Helical" evidence="1">
    <location>
        <begin position="252"/>
        <end position="271"/>
    </location>
</feature>
<protein>
    <recommendedName>
        <fullName evidence="4">DUF393 domain-containing protein</fullName>
    </recommendedName>
</protein>
<organism evidence="2 3">
    <name type="scientific">Flavobacterium bernardetii</name>
    <dbReference type="NCBI Taxonomy" id="2813823"/>
    <lineage>
        <taxon>Bacteria</taxon>
        <taxon>Pseudomonadati</taxon>
        <taxon>Bacteroidota</taxon>
        <taxon>Flavobacteriia</taxon>
        <taxon>Flavobacteriales</taxon>
        <taxon>Flavobacteriaceae</taxon>
        <taxon>Flavobacterium</taxon>
    </lineage>
</organism>
<feature type="transmembrane region" description="Helical" evidence="1">
    <location>
        <begin position="137"/>
        <end position="160"/>
    </location>
</feature>
<dbReference type="RefSeq" id="WP_166130523.1">
    <property type="nucleotide sequence ID" value="NZ_JAANOQ010000008.1"/>
</dbReference>
<proteinExistence type="predicted"/>
<feature type="transmembrane region" description="Helical" evidence="1">
    <location>
        <begin position="222"/>
        <end position="240"/>
    </location>
</feature>
<gene>
    <name evidence="2" type="ORF">H8R27_13715</name>
</gene>
<keyword evidence="1" id="KW-0472">Membrane</keyword>
<sequence>MKTLKNQTLLYDEECPLCRVYTKGFITTGMLDENGKKPYCQLTEEEQNFIDVQRASNEIALVDNENKTVLYGIDSLLKVIGFSFPWMEKVGNWKPINFLLKKLYSFISYNRKVIMPSKKKTEIKLECVPDFNIKYRLIYIIFATIITIFTLYKCAQIITILPNASIYREVILAIGQIGFQLLFLTKTDKKTNLNYIGNLITISLLGAIILVPIILLSSIIELPHLFILTWFGLTVCIMIAEHYRRINILELPKYLTLTWVLYRIIALGIILNT</sequence>